<comment type="caution">
    <text evidence="1">The sequence shown here is derived from an EMBL/GenBank/DDBJ whole genome shotgun (WGS) entry which is preliminary data.</text>
</comment>
<dbReference type="Proteomes" id="UP000887458">
    <property type="component" value="Unassembled WGS sequence"/>
</dbReference>
<proteinExistence type="predicted"/>
<reference evidence="1 2" key="2">
    <citation type="journal article" date="2022" name="Mol. Biol. Evol.">
        <title>Comparative Genomics Reveals Insights into the Divergent Evolution of Astigmatic Mites and Household Pest Adaptations.</title>
        <authorList>
            <person name="Xiong Q."/>
            <person name="Wan A.T."/>
            <person name="Liu X."/>
            <person name="Fung C.S."/>
            <person name="Xiao X."/>
            <person name="Malainual N."/>
            <person name="Hou J."/>
            <person name="Wang L."/>
            <person name="Wang M."/>
            <person name="Yang K.Y."/>
            <person name="Cui Y."/>
            <person name="Leung E.L."/>
            <person name="Nong W."/>
            <person name="Shin S.K."/>
            <person name="Au S.W."/>
            <person name="Jeong K.Y."/>
            <person name="Chew F.T."/>
            <person name="Hui J.H."/>
            <person name="Leung T.F."/>
            <person name="Tungtrongchitr A."/>
            <person name="Zhong N."/>
            <person name="Liu Z."/>
            <person name="Tsui S.K."/>
        </authorList>
    </citation>
    <scope>NUCLEOTIDE SEQUENCE [LARGE SCALE GENOMIC DNA]</scope>
    <source>
        <strain evidence="1">Derp</strain>
    </source>
</reference>
<organism evidence="1 2">
    <name type="scientific">Dermatophagoides pteronyssinus</name>
    <name type="common">European house dust mite</name>
    <dbReference type="NCBI Taxonomy" id="6956"/>
    <lineage>
        <taxon>Eukaryota</taxon>
        <taxon>Metazoa</taxon>
        <taxon>Ecdysozoa</taxon>
        <taxon>Arthropoda</taxon>
        <taxon>Chelicerata</taxon>
        <taxon>Arachnida</taxon>
        <taxon>Acari</taxon>
        <taxon>Acariformes</taxon>
        <taxon>Sarcoptiformes</taxon>
        <taxon>Astigmata</taxon>
        <taxon>Psoroptidia</taxon>
        <taxon>Analgoidea</taxon>
        <taxon>Pyroglyphidae</taxon>
        <taxon>Dermatophagoidinae</taxon>
        <taxon>Dermatophagoides</taxon>
    </lineage>
</organism>
<protein>
    <submittedName>
        <fullName evidence="1">Uncharacterized protein</fullName>
    </submittedName>
</protein>
<name>A0ABQ8IVA1_DERPT</name>
<gene>
    <name evidence="1" type="ORF">DERP_008441</name>
</gene>
<evidence type="ECO:0000313" key="2">
    <source>
        <dbReference type="Proteomes" id="UP000887458"/>
    </source>
</evidence>
<evidence type="ECO:0000313" key="1">
    <source>
        <dbReference type="EMBL" id="KAH9414246.1"/>
    </source>
</evidence>
<accession>A0ABQ8IVA1</accession>
<keyword evidence="2" id="KW-1185">Reference proteome</keyword>
<reference evidence="1 2" key="1">
    <citation type="journal article" date="2018" name="J. Allergy Clin. Immunol.">
        <title>High-quality assembly of Dermatophagoides pteronyssinus genome and transcriptome reveals a wide range of novel allergens.</title>
        <authorList>
            <person name="Liu X.Y."/>
            <person name="Yang K.Y."/>
            <person name="Wang M.Q."/>
            <person name="Kwok J.S."/>
            <person name="Zeng X."/>
            <person name="Yang Z."/>
            <person name="Xiao X.J."/>
            <person name="Lau C.P."/>
            <person name="Li Y."/>
            <person name="Huang Z.M."/>
            <person name="Ba J.G."/>
            <person name="Yim A.K."/>
            <person name="Ouyang C.Y."/>
            <person name="Ngai S.M."/>
            <person name="Chan T.F."/>
            <person name="Leung E.L."/>
            <person name="Liu L."/>
            <person name="Liu Z.G."/>
            <person name="Tsui S.K."/>
        </authorList>
    </citation>
    <scope>NUCLEOTIDE SEQUENCE [LARGE SCALE GENOMIC DNA]</scope>
    <source>
        <strain evidence="1">Derp</strain>
    </source>
</reference>
<sequence>MNRLCNYFGHGSIQPAKIQEYNGIKDMIKKTKNSGFPILFCSAAESILFKYSNVFFYSV</sequence>
<dbReference type="EMBL" id="NJHN03000112">
    <property type="protein sequence ID" value="KAH9414246.1"/>
    <property type="molecule type" value="Genomic_DNA"/>
</dbReference>